<keyword evidence="10" id="KW-1185">Reference proteome</keyword>
<dbReference type="PANTHER" id="PTHR43386">
    <property type="entry name" value="OLIGOPEPTIDE TRANSPORT SYSTEM PERMEASE PROTEIN APPC"/>
    <property type="match status" value="1"/>
</dbReference>
<feature type="transmembrane region" description="Helical" evidence="7">
    <location>
        <begin position="311"/>
        <end position="333"/>
    </location>
</feature>
<feature type="transmembrane region" description="Helical" evidence="7">
    <location>
        <begin position="215"/>
        <end position="235"/>
    </location>
</feature>
<dbReference type="GO" id="GO:0005886">
    <property type="term" value="C:plasma membrane"/>
    <property type="evidence" value="ECO:0007669"/>
    <property type="project" value="UniProtKB-SubCell"/>
</dbReference>
<organism evidence="9 10">
    <name type="scientific">Mesorhizobium ciceri</name>
    <dbReference type="NCBI Taxonomy" id="39645"/>
    <lineage>
        <taxon>Bacteria</taxon>
        <taxon>Pseudomonadati</taxon>
        <taxon>Pseudomonadota</taxon>
        <taxon>Alphaproteobacteria</taxon>
        <taxon>Hyphomicrobiales</taxon>
        <taxon>Phyllobacteriaceae</taxon>
        <taxon>Mesorhizobium</taxon>
    </lineage>
</organism>
<dbReference type="GO" id="GO:0055085">
    <property type="term" value="P:transmembrane transport"/>
    <property type="evidence" value="ECO:0007669"/>
    <property type="project" value="InterPro"/>
</dbReference>
<dbReference type="AlphaFoldDB" id="A0AB38T2I1"/>
<gene>
    <name evidence="9" type="ORF">LRP29_16680</name>
</gene>
<keyword evidence="4 7" id="KW-0812">Transmembrane</keyword>
<sequence length="385" mass="42321">MPVQYISGFTVVFEVLSRFWPVWIALVIVMGASFAYKKKLALYGQLFDSGVGIVGVGICLFWLFTAIFAATISPFDPLAQIPIMKDVLPGAVEPQSGLTYLFGGDKLARDVFSRMVYGSQIVLIIAPAATGFALMVGITLGLPAGYYGGKIDTVLSFLANLVLAFPVILLFYLLVTPGIMDTPIPYGMAGVFFLFPIIFFSVLFWTRYKNRPDRLYILLGITLILGGWIYLGLVFDKDPLHIVHIDPNQLNIFVAVVFASSPGVFRIVRGLVMDIKTRDYVAAAQTRGESPWYIMLWEILPNARGPLIVDACLRIGYTTILLGTLGYFGLGLAPESPDWGTAIKDASRLLRSFIHPALPPTIALMSFVLGLNLLADSLREQSMKD</sequence>
<dbReference type="PROSITE" id="PS50928">
    <property type="entry name" value="ABC_TM1"/>
    <property type="match status" value="1"/>
</dbReference>
<dbReference type="CDD" id="cd06261">
    <property type="entry name" value="TM_PBP2"/>
    <property type="match status" value="1"/>
</dbReference>
<comment type="subcellular location">
    <subcellularLocation>
        <location evidence="1 7">Cell membrane</location>
        <topology evidence="1 7">Multi-pass membrane protein</topology>
    </subcellularLocation>
</comment>
<evidence type="ECO:0000256" key="4">
    <source>
        <dbReference type="ARBA" id="ARBA00022692"/>
    </source>
</evidence>
<evidence type="ECO:0000256" key="3">
    <source>
        <dbReference type="ARBA" id="ARBA00022475"/>
    </source>
</evidence>
<dbReference type="PANTHER" id="PTHR43386:SF25">
    <property type="entry name" value="PEPTIDE ABC TRANSPORTER PERMEASE PROTEIN"/>
    <property type="match status" value="1"/>
</dbReference>
<evidence type="ECO:0000256" key="5">
    <source>
        <dbReference type="ARBA" id="ARBA00022989"/>
    </source>
</evidence>
<feature type="transmembrane region" description="Helical" evidence="7">
    <location>
        <begin position="20"/>
        <end position="37"/>
    </location>
</feature>
<accession>A0AB38T2I1</accession>
<name>A0AB38T2I1_9HYPH</name>
<reference evidence="9 10" key="1">
    <citation type="journal article" date="2022" name="Microbiol. Resour. Announc.">
        <title>Complete Genome Sequence of Mesorhizobium ciceri Strain R30, a Rhizobium Used as a Commercial Inoculant for Chickpea in Argentina.</title>
        <authorList>
            <person name="Foresto E."/>
            <person name="Revale S."/>
            <person name="Primo E."/>
            <person name="Nievas F."/>
            <person name="Carezzano E."/>
            <person name="Puente M."/>
            <person name="Alzari P."/>
            <person name="Mart M."/>
            <person name="Ben-Assaya M."/>
            <person name="Mornico D."/>
            <person name="Santoro M."/>
            <person name="Mart F."/>
            <person name="Giordano W."/>
            <person name="Bogino P."/>
        </authorList>
    </citation>
    <scope>NUCLEOTIDE SEQUENCE [LARGE SCALE GENOMIC DNA]</scope>
    <source>
        <strain evidence="9 10">R30</strain>
    </source>
</reference>
<keyword evidence="5 7" id="KW-1133">Transmembrane helix</keyword>
<dbReference type="GeneID" id="91562045"/>
<feature type="domain" description="ABC transmembrane type-1" evidence="8">
    <location>
        <begin position="119"/>
        <end position="375"/>
    </location>
</feature>
<proteinExistence type="inferred from homology"/>
<dbReference type="Proteomes" id="UP001060070">
    <property type="component" value="Chromosome"/>
</dbReference>
<evidence type="ECO:0000256" key="2">
    <source>
        <dbReference type="ARBA" id="ARBA00022448"/>
    </source>
</evidence>
<dbReference type="SUPFAM" id="SSF161098">
    <property type="entry name" value="MetI-like"/>
    <property type="match status" value="1"/>
</dbReference>
<protein>
    <submittedName>
        <fullName evidence="9">ABC transporter permease</fullName>
    </submittedName>
</protein>
<dbReference type="KEGG" id="mcic:A4R28_12285"/>
<feature type="transmembrane region" description="Helical" evidence="7">
    <location>
        <begin position="250"/>
        <end position="268"/>
    </location>
</feature>
<dbReference type="EMBL" id="CP088147">
    <property type="protein sequence ID" value="UTU49149.1"/>
    <property type="molecule type" value="Genomic_DNA"/>
</dbReference>
<dbReference type="InterPro" id="IPR035906">
    <property type="entry name" value="MetI-like_sf"/>
</dbReference>
<evidence type="ECO:0000313" key="10">
    <source>
        <dbReference type="Proteomes" id="UP001060070"/>
    </source>
</evidence>
<evidence type="ECO:0000259" key="8">
    <source>
        <dbReference type="PROSITE" id="PS50928"/>
    </source>
</evidence>
<keyword evidence="3" id="KW-1003">Cell membrane</keyword>
<evidence type="ECO:0000256" key="7">
    <source>
        <dbReference type="RuleBase" id="RU363032"/>
    </source>
</evidence>
<evidence type="ECO:0000313" key="9">
    <source>
        <dbReference type="EMBL" id="UTU49149.1"/>
    </source>
</evidence>
<comment type="similarity">
    <text evidence="7">Belongs to the binding-protein-dependent transport system permease family.</text>
</comment>
<feature type="transmembrane region" description="Helical" evidence="7">
    <location>
        <begin position="353"/>
        <end position="375"/>
    </location>
</feature>
<dbReference type="RefSeq" id="WP_013530884.1">
    <property type="nucleotide sequence ID" value="NZ_CP015062.1"/>
</dbReference>
<dbReference type="Pfam" id="PF00528">
    <property type="entry name" value="BPD_transp_1"/>
    <property type="match status" value="1"/>
</dbReference>
<feature type="transmembrane region" description="Helical" evidence="7">
    <location>
        <begin position="154"/>
        <end position="174"/>
    </location>
</feature>
<dbReference type="InterPro" id="IPR000515">
    <property type="entry name" value="MetI-like"/>
</dbReference>
<evidence type="ECO:0000256" key="6">
    <source>
        <dbReference type="ARBA" id="ARBA00023136"/>
    </source>
</evidence>
<keyword evidence="2 7" id="KW-0813">Transport</keyword>
<evidence type="ECO:0000256" key="1">
    <source>
        <dbReference type="ARBA" id="ARBA00004651"/>
    </source>
</evidence>
<dbReference type="InterPro" id="IPR050366">
    <property type="entry name" value="BP-dependent_transpt_permease"/>
</dbReference>
<feature type="transmembrane region" description="Helical" evidence="7">
    <location>
        <begin position="121"/>
        <end position="142"/>
    </location>
</feature>
<keyword evidence="6 7" id="KW-0472">Membrane</keyword>
<dbReference type="Gene3D" id="1.10.3720.10">
    <property type="entry name" value="MetI-like"/>
    <property type="match status" value="1"/>
</dbReference>
<feature type="transmembrane region" description="Helical" evidence="7">
    <location>
        <begin position="186"/>
        <end position="208"/>
    </location>
</feature>
<feature type="transmembrane region" description="Helical" evidence="7">
    <location>
        <begin position="49"/>
        <end position="72"/>
    </location>
</feature>